<feature type="transmembrane region" description="Helical" evidence="2">
    <location>
        <begin position="75"/>
        <end position="99"/>
    </location>
</feature>
<dbReference type="EMBL" id="JAHQIW010005979">
    <property type="protein sequence ID" value="KAJ1367652.1"/>
    <property type="molecule type" value="Genomic_DNA"/>
</dbReference>
<dbReference type="AlphaFoldDB" id="A0AAD5R124"/>
<keyword evidence="2" id="KW-0812">Transmembrane</keyword>
<organism evidence="4 5">
    <name type="scientific">Parelaphostrongylus tenuis</name>
    <name type="common">Meningeal worm</name>
    <dbReference type="NCBI Taxonomy" id="148309"/>
    <lineage>
        <taxon>Eukaryota</taxon>
        <taxon>Metazoa</taxon>
        <taxon>Ecdysozoa</taxon>
        <taxon>Nematoda</taxon>
        <taxon>Chromadorea</taxon>
        <taxon>Rhabditida</taxon>
        <taxon>Rhabditina</taxon>
        <taxon>Rhabditomorpha</taxon>
        <taxon>Strongyloidea</taxon>
        <taxon>Metastrongylidae</taxon>
        <taxon>Parelaphostrongylus</taxon>
    </lineage>
</organism>
<accession>A0AAD5R124</accession>
<evidence type="ECO:0000256" key="2">
    <source>
        <dbReference type="SAM" id="Phobius"/>
    </source>
</evidence>
<comment type="caution">
    <text evidence="4">The sequence shown here is derived from an EMBL/GenBank/DDBJ whole genome shotgun (WGS) entry which is preliminary data.</text>
</comment>
<dbReference type="Pfam" id="PF15378">
    <property type="entry name" value="DUF4605"/>
    <property type="match status" value="1"/>
</dbReference>
<proteinExistence type="predicted"/>
<name>A0AAD5R124_PARTN</name>
<evidence type="ECO:0000259" key="3">
    <source>
        <dbReference type="Pfam" id="PF15378"/>
    </source>
</evidence>
<dbReference type="InterPro" id="IPR027953">
    <property type="entry name" value="DUF4605"/>
</dbReference>
<gene>
    <name evidence="4" type="ORF">KIN20_028606</name>
</gene>
<keyword evidence="5" id="KW-1185">Reference proteome</keyword>
<feature type="region of interest" description="Disordered" evidence="1">
    <location>
        <begin position="109"/>
        <end position="153"/>
    </location>
</feature>
<feature type="region of interest" description="Disordered" evidence="1">
    <location>
        <begin position="1"/>
        <end position="35"/>
    </location>
</feature>
<protein>
    <recommendedName>
        <fullName evidence="3">DUF4605 domain-containing protein</fullName>
    </recommendedName>
</protein>
<reference evidence="4" key="1">
    <citation type="submission" date="2021-06" db="EMBL/GenBank/DDBJ databases">
        <title>Parelaphostrongylus tenuis whole genome reference sequence.</title>
        <authorList>
            <person name="Garwood T.J."/>
            <person name="Larsen P.A."/>
            <person name="Fountain-Jones N.M."/>
            <person name="Garbe J.R."/>
            <person name="Macchietto M.G."/>
            <person name="Kania S.A."/>
            <person name="Gerhold R.W."/>
            <person name="Richards J.E."/>
            <person name="Wolf T.M."/>
        </authorList>
    </citation>
    <scope>NUCLEOTIDE SEQUENCE</scope>
    <source>
        <strain evidence="4">MNPRO001-30</strain>
        <tissue evidence="4">Meninges</tissue>
    </source>
</reference>
<dbReference type="Proteomes" id="UP001196413">
    <property type="component" value="Unassembled WGS sequence"/>
</dbReference>
<keyword evidence="2" id="KW-1133">Transmembrane helix</keyword>
<sequence>MVKILSTGEVVSDDDPRARQRPPTDPTPSGTNRVQHQADLGDNLASIWHSGNDRLRQMGLQSFEIAGYRVDPLHLVAAVLGFVLSGPMMLAIIVAMILVSQTRSDNATVPAQQSSLGGSGRGQHRPGQGDGVQRNGVPERSGPFSGPGKRLGS</sequence>
<keyword evidence="2" id="KW-0472">Membrane</keyword>
<evidence type="ECO:0000313" key="4">
    <source>
        <dbReference type="EMBL" id="KAJ1367652.1"/>
    </source>
</evidence>
<evidence type="ECO:0000256" key="1">
    <source>
        <dbReference type="SAM" id="MobiDB-lite"/>
    </source>
</evidence>
<evidence type="ECO:0000313" key="5">
    <source>
        <dbReference type="Proteomes" id="UP001196413"/>
    </source>
</evidence>
<feature type="domain" description="DUF4605" evidence="3">
    <location>
        <begin position="51"/>
        <end position="103"/>
    </location>
</feature>